<dbReference type="GO" id="GO:0042302">
    <property type="term" value="F:structural constituent of cuticle"/>
    <property type="evidence" value="ECO:0007669"/>
    <property type="project" value="UniProtKB-UniRule"/>
</dbReference>
<evidence type="ECO:0000256" key="3">
    <source>
        <dbReference type="PROSITE-ProRule" id="PRU00497"/>
    </source>
</evidence>
<sequence length="257" mass="29555">MWRYFVLILSLIVSASSISIRPIHEPFSAASEAQIRFAIENKYDDTGPGANQPEYAYRTYKNVDDAIISYLDDPNTKLPEYEREKAISVLQGNNYSPPPRQLPKTVEEYTGYIERPKQTFNQIGFGQQVSYDPATNYKYIDLRGYQQNSLPPKKFLGLNINDNFYNVQSLQTPTLASYVDDLDLKEAHDQFNPHPKYSFSYGVHDKQTGDSKSAQEIREGDTVRGYYSFMDPDGKRRTVHYTADDKQGFRATVQRSH</sequence>
<dbReference type="Pfam" id="PF00379">
    <property type="entry name" value="Chitin_bind_4"/>
    <property type="match status" value="1"/>
</dbReference>
<dbReference type="OrthoDB" id="6378451at2759"/>
<evidence type="ECO:0000313" key="6">
    <source>
        <dbReference type="Proteomes" id="UP000838878"/>
    </source>
</evidence>
<dbReference type="PROSITE" id="PS00233">
    <property type="entry name" value="CHIT_BIND_RR_1"/>
    <property type="match status" value="1"/>
</dbReference>
<evidence type="ECO:0000256" key="2">
    <source>
        <dbReference type="ARBA" id="ARBA00022729"/>
    </source>
</evidence>
<keyword evidence="1 3" id="KW-0193">Cuticle</keyword>
<evidence type="ECO:0000256" key="4">
    <source>
        <dbReference type="SAM" id="SignalP"/>
    </source>
</evidence>
<dbReference type="InterPro" id="IPR000618">
    <property type="entry name" value="Insect_cuticle"/>
</dbReference>
<dbReference type="AlphaFoldDB" id="A0A8J9VNI6"/>
<feature type="non-terminal residue" evidence="5">
    <location>
        <position position="257"/>
    </location>
</feature>
<dbReference type="InterPro" id="IPR031311">
    <property type="entry name" value="CHIT_BIND_RR_consensus"/>
</dbReference>
<dbReference type="GO" id="GO:0031012">
    <property type="term" value="C:extracellular matrix"/>
    <property type="evidence" value="ECO:0007669"/>
    <property type="project" value="TreeGrafter"/>
</dbReference>
<name>A0A8J9VNI6_9NEOP</name>
<dbReference type="PRINTS" id="PR00947">
    <property type="entry name" value="CUTICLE"/>
</dbReference>
<dbReference type="PANTHER" id="PTHR12236:SF86">
    <property type="entry name" value="CCP84AC-RELATED"/>
    <property type="match status" value="1"/>
</dbReference>
<dbReference type="EMBL" id="OV170224">
    <property type="protein sequence ID" value="CAH0723475.1"/>
    <property type="molecule type" value="Genomic_DNA"/>
</dbReference>
<feature type="signal peptide" evidence="4">
    <location>
        <begin position="1"/>
        <end position="17"/>
    </location>
</feature>
<dbReference type="Proteomes" id="UP000838878">
    <property type="component" value="Chromosome 4"/>
</dbReference>
<dbReference type="InterPro" id="IPR051217">
    <property type="entry name" value="Insect_Cuticle_Struc_Prot"/>
</dbReference>
<protein>
    <submittedName>
        <fullName evidence="5">Uncharacterized protein</fullName>
    </submittedName>
</protein>
<dbReference type="PANTHER" id="PTHR12236">
    <property type="entry name" value="STRUCTURAL CONTITUENT OF CUTICLE"/>
    <property type="match status" value="1"/>
</dbReference>
<keyword evidence="2 4" id="KW-0732">Signal</keyword>
<reference evidence="5" key="1">
    <citation type="submission" date="2021-12" db="EMBL/GenBank/DDBJ databases">
        <authorList>
            <person name="Martin H S."/>
        </authorList>
    </citation>
    <scope>NUCLEOTIDE SEQUENCE</scope>
</reference>
<evidence type="ECO:0000256" key="1">
    <source>
        <dbReference type="ARBA" id="ARBA00022460"/>
    </source>
</evidence>
<evidence type="ECO:0000313" key="5">
    <source>
        <dbReference type="EMBL" id="CAH0723475.1"/>
    </source>
</evidence>
<accession>A0A8J9VNI6</accession>
<gene>
    <name evidence="5" type="ORF">BINO364_LOCUS9303</name>
</gene>
<organism evidence="5 6">
    <name type="scientific">Brenthis ino</name>
    <name type="common">lesser marbled fritillary</name>
    <dbReference type="NCBI Taxonomy" id="405034"/>
    <lineage>
        <taxon>Eukaryota</taxon>
        <taxon>Metazoa</taxon>
        <taxon>Ecdysozoa</taxon>
        <taxon>Arthropoda</taxon>
        <taxon>Hexapoda</taxon>
        <taxon>Insecta</taxon>
        <taxon>Pterygota</taxon>
        <taxon>Neoptera</taxon>
        <taxon>Endopterygota</taxon>
        <taxon>Lepidoptera</taxon>
        <taxon>Glossata</taxon>
        <taxon>Ditrysia</taxon>
        <taxon>Papilionoidea</taxon>
        <taxon>Nymphalidae</taxon>
        <taxon>Heliconiinae</taxon>
        <taxon>Argynnini</taxon>
        <taxon>Brenthis</taxon>
    </lineage>
</organism>
<dbReference type="GO" id="GO:0005615">
    <property type="term" value="C:extracellular space"/>
    <property type="evidence" value="ECO:0007669"/>
    <property type="project" value="TreeGrafter"/>
</dbReference>
<feature type="chain" id="PRO_5035473617" evidence="4">
    <location>
        <begin position="18"/>
        <end position="257"/>
    </location>
</feature>
<proteinExistence type="predicted"/>
<dbReference type="PROSITE" id="PS51155">
    <property type="entry name" value="CHIT_BIND_RR_2"/>
    <property type="match status" value="1"/>
</dbReference>
<keyword evidence="6" id="KW-1185">Reference proteome</keyword>